<keyword evidence="10 12" id="KW-0456">Lyase</keyword>
<feature type="domain" description="Uroporphyrinogen decarboxylase (URO-D)" evidence="15">
    <location>
        <begin position="171"/>
        <end position="187"/>
    </location>
</feature>
<feature type="domain" description="Uroporphyrinogen decarboxylase (URO-D)" evidence="14">
    <location>
        <begin position="50"/>
        <end position="59"/>
    </location>
</feature>
<dbReference type="NCBIfam" id="TIGR01464">
    <property type="entry name" value="hemE"/>
    <property type="match status" value="1"/>
</dbReference>
<dbReference type="InterPro" id="IPR006361">
    <property type="entry name" value="Uroporphyrinogen_deCO2ase_HemE"/>
</dbReference>
<dbReference type="GO" id="GO:0006783">
    <property type="term" value="P:heme biosynthetic process"/>
    <property type="evidence" value="ECO:0007669"/>
    <property type="project" value="TreeGrafter"/>
</dbReference>
<sequence>MAPKIPGIQKWHSFTTKAPSKKMQSGNSYDGLKNDLMIRAARGEKTERTPVWIMRQAGRYLPEFRELRAEHEFFECCRTPELASEITIQPIRRFEGLLDGAVIFSDILVVPQAMGLEVEMVPGKGPSFPQPLNSPADFSRLKKVDIAKDLGYVLDAIKLTREKLNGRVPVIGFCGAPWTLMAYMIEGGGSKTWEKAKKWLFDYPNESKVLLERIASVCAQFLVAQIQAGAQLLQVFDSWAGELSPQDFRTFALPYLRSIAVEVRDSLACCSTAVPPMIVFAKGALGHSMCEVTRSGYDVVALDYTIEPITARKAVEASLQSSCKFSTSAANREAAHPIALQGNLDPAVLYAEPKVIEQRVEEMLRGKNGFGGQGAYICNLGHGITPGVDPEKVAVFLRAVRRISREIQAESQG</sequence>
<dbReference type="HAMAP" id="MF_00218">
    <property type="entry name" value="URO_D"/>
    <property type="match status" value="1"/>
</dbReference>
<evidence type="ECO:0000259" key="15">
    <source>
        <dbReference type="PROSITE" id="PS00907"/>
    </source>
</evidence>
<organism evidence="16 17">
    <name type="scientific">Malassezia psittaci</name>
    <dbReference type="NCBI Taxonomy" id="1821823"/>
    <lineage>
        <taxon>Eukaryota</taxon>
        <taxon>Fungi</taxon>
        <taxon>Dikarya</taxon>
        <taxon>Basidiomycota</taxon>
        <taxon>Ustilaginomycotina</taxon>
        <taxon>Malasseziomycetes</taxon>
        <taxon>Malasseziales</taxon>
        <taxon>Malasseziaceae</taxon>
        <taxon>Malassezia</taxon>
    </lineage>
</organism>
<evidence type="ECO:0000256" key="11">
    <source>
        <dbReference type="ARBA" id="ARBA00023244"/>
    </source>
</evidence>
<dbReference type="CDD" id="cd00717">
    <property type="entry name" value="URO-D"/>
    <property type="match status" value="1"/>
</dbReference>
<dbReference type="EC" id="4.1.1.37" evidence="6 12"/>
<reference evidence="16" key="1">
    <citation type="submission" date="2023-02" db="EMBL/GenBank/DDBJ databases">
        <title>Mating type loci evolution in Malassezia.</title>
        <authorList>
            <person name="Coelho M.A."/>
        </authorList>
    </citation>
    <scope>NUCLEOTIDE SEQUENCE</scope>
    <source>
        <strain evidence="16">CBS 14136</strain>
    </source>
</reference>
<dbReference type="SUPFAM" id="SSF51726">
    <property type="entry name" value="UROD/MetE-like"/>
    <property type="match status" value="1"/>
</dbReference>
<proteinExistence type="inferred from homology"/>
<evidence type="ECO:0000256" key="13">
    <source>
        <dbReference type="RuleBase" id="RU004169"/>
    </source>
</evidence>
<dbReference type="PANTHER" id="PTHR21091">
    <property type="entry name" value="METHYLTETRAHYDROFOLATE:HOMOCYSTEINE METHYLTRANSFERASE RELATED"/>
    <property type="match status" value="1"/>
</dbReference>
<evidence type="ECO:0000256" key="2">
    <source>
        <dbReference type="ARBA" id="ARBA00004496"/>
    </source>
</evidence>
<gene>
    <name evidence="16" type="primary">HEM12</name>
    <name evidence="16" type="ORF">MPSI1_002580</name>
</gene>
<comment type="subcellular location">
    <subcellularLocation>
        <location evidence="2">Cytoplasm</location>
    </subcellularLocation>
</comment>
<comment type="pathway">
    <text evidence="3 12">Porphyrin-containing compound metabolism; protoporphyrin-IX biosynthesis; coproporphyrinogen-III from 5-aminolevulinate: step 4/4.</text>
</comment>
<evidence type="ECO:0000256" key="4">
    <source>
        <dbReference type="ARBA" id="ARBA00009935"/>
    </source>
</evidence>
<keyword evidence="9 12" id="KW-0210">Decarboxylase</keyword>
<evidence type="ECO:0000256" key="3">
    <source>
        <dbReference type="ARBA" id="ARBA00004804"/>
    </source>
</evidence>
<evidence type="ECO:0000256" key="6">
    <source>
        <dbReference type="ARBA" id="ARBA00012288"/>
    </source>
</evidence>
<comment type="similarity">
    <text evidence="4 13">Belongs to the uroporphyrinogen decarboxylase family.</text>
</comment>
<evidence type="ECO:0000256" key="7">
    <source>
        <dbReference type="ARBA" id="ARBA00014308"/>
    </source>
</evidence>
<dbReference type="Proteomes" id="UP001214628">
    <property type="component" value="Chromosome 3"/>
</dbReference>
<dbReference type="FunFam" id="3.20.20.210:FF:000001">
    <property type="entry name" value="Uroporphyrinogen decarboxylase"/>
    <property type="match status" value="1"/>
</dbReference>
<evidence type="ECO:0000259" key="14">
    <source>
        <dbReference type="PROSITE" id="PS00906"/>
    </source>
</evidence>
<name>A0AAF0F7Q4_9BASI</name>
<dbReference type="InterPro" id="IPR038071">
    <property type="entry name" value="UROD/MetE-like_sf"/>
</dbReference>
<evidence type="ECO:0000256" key="12">
    <source>
        <dbReference type="RuleBase" id="RU000554"/>
    </source>
</evidence>
<keyword evidence="17" id="KW-1185">Reference proteome</keyword>
<evidence type="ECO:0000256" key="10">
    <source>
        <dbReference type="ARBA" id="ARBA00023239"/>
    </source>
</evidence>
<keyword evidence="11 12" id="KW-0627">Porphyrin biosynthesis</keyword>
<dbReference type="InterPro" id="IPR000257">
    <property type="entry name" value="Uroporphyrinogen_deCOase"/>
</dbReference>
<accession>A0AAF0F7Q4</accession>
<dbReference type="PROSITE" id="PS00907">
    <property type="entry name" value="UROD_2"/>
    <property type="match status" value="1"/>
</dbReference>
<dbReference type="Gene3D" id="3.20.20.210">
    <property type="match status" value="1"/>
</dbReference>
<comment type="function">
    <text evidence="1">Catalyzes the decarboxylation of four acetate groups of uroporphyrinogen-III to yield coproporphyrinogen-III.</text>
</comment>
<protein>
    <recommendedName>
        <fullName evidence="7 12">Uroporphyrinogen decarboxylase</fullName>
        <ecNumber evidence="6 12">4.1.1.37</ecNumber>
    </recommendedName>
</protein>
<dbReference type="GO" id="GO:0005829">
    <property type="term" value="C:cytosol"/>
    <property type="evidence" value="ECO:0007669"/>
    <property type="project" value="TreeGrafter"/>
</dbReference>
<dbReference type="Pfam" id="PF01208">
    <property type="entry name" value="URO-D"/>
    <property type="match status" value="1"/>
</dbReference>
<evidence type="ECO:0000313" key="16">
    <source>
        <dbReference type="EMBL" id="WFD43915.1"/>
    </source>
</evidence>
<keyword evidence="8" id="KW-0963">Cytoplasm</keyword>
<dbReference type="PANTHER" id="PTHR21091:SF169">
    <property type="entry name" value="UROPORPHYRINOGEN DECARBOXYLASE"/>
    <property type="match status" value="1"/>
</dbReference>
<evidence type="ECO:0000256" key="5">
    <source>
        <dbReference type="ARBA" id="ARBA00011738"/>
    </source>
</evidence>
<evidence type="ECO:0000256" key="8">
    <source>
        <dbReference type="ARBA" id="ARBA00022490"/>
    </source>
</evidence>
<comment type="catalytic activity">
    <reaction evidence="12">
        <text>uroporphyrinogen III + 4 H(+) = coproporphyrinogen III + 4 CO2</text>
        <dbReference type="Rhea" id="RHEA:19865"/>
        <dbReference type="ChEBI" id="CHEBI:15378"/>
        <dbReference type="ChEBI" id="CHEBI:16526"/>
        <dbReference type="ChEBI" id="CHEBI:57308"/>
        <dbReference type="ChEBI" id="CHEBI:57309"/>
        <dbReference type="EC" id="4.1.1.37"/>
    </reaction>
</comment>
<evidence type="ECO:0000313" key="17">
    <source>
        <dbReference type="Proteomes" id="UP001214628"/>
    </source>
</evidence>
<comment type="subunit">
    <text evidence="5">Homodimer.</text>
</comment>
<evidence type="ECO:0000256" key="9">
    <source>
        <dbReference type="ARBA" id="ARBA00022793"/>
    </source>
</evidence>
<dbReference type="AlphaFoldDB" id="A0AAF0F7Q4"/>
<dbReference type="PROSITE" id="PS00906">
    <property type="entry name" value="UROD_1"/>
    <property type="match status" value="1"/>
</dbReference>
<dbReference type="EMBL" id="CP118377">
    <property type="protein sequence ID" value="WFD43915.1"/>
    <property type="molecule type" value="Genomic_DNA"/>
</dbReference>
<evidence type="ECO:0000256" key="1">
    <source>
        <dbReference type="ARBA" id="ARBA00002448"/>
    </source>
</evidence>
<dbReference type="GO" id="GO:0004853">
    <property type="term" value="F:uroporphyrinogen decarboxylase activity"/>
    <property type="evidence" value="ECO:0007669"/>
    <property type="project" value="UniProtKB-EC"/>
</dbReference>